<evidence type="ECO:0008006" key="4">
    <source>
        <dbReference type="Google" id="ProtNLM"/>
    </source>
</evidence>
<evidence type="ECO:0000256" key="1">
    <source>
        <dbReference type="SAM" id="SignalP"/>
    </source>
</evidence>
<feature type="chain" id="PRO_5043045173" description="SCP domain-containing protein" evidence="1">
    <location>
        <begin position="18"/>
        <end position="136"/>
    </location>
</feature>
<keyword evidence="1" id="KW-0732">Signal</keyword>
<dbReference type="Proteomes" id="UP001331761">
    <property type="component" value="Unassembled WGS sequence"/>
</dbReference>
<evidence type="ECO:0000313" key="2">
    <source>
        <dbReference type="EMBL" id="KAK5965677.1"/>
    </source>
</evidence>
<feature type="signal peptide" evidence="1">
    <location>
        <begin position="1"/>
        <end position="17"/>
    </location>
</feature>
<name>A0AAN8ETG3_TRICO</name>
<sequence length="136" mass="15611">MLLIVAVLGVLQVNTNALKYKCVPNRGILNSEVKELFQQGNKAFNEQIKWDDDLAKQALRETEKRGSSEKLAIYSEWKQDRSHECMSLLEPVPHFIQKYAMVLQHLPRKARYGCNVNFKTDAKPSRKVTVACVYSL</sequence>
<proteinExistence type="predicted"/>
<gene>
    <name evidence="2" type="ORF">GCK32_006195</name>
</gene>
<organism evidence="2 3">
    <name type="scientific">Trichostrongylus colubriformis</name>
    <name type="common">Black scour worm</name>
    <dbReference type="NCBI Taxonomy" id="6319"/>
    <lineage>
        <taxon>Eukaryota</taxon>
        <taxon>Metazoa</taxon>
        <taxon>Ecdysozoa</taxon>
        <taxon>Nematoda</taxon>
        <taxon>Chromadorea</taxon>
        <taxon>Rhabditida</taxon>
        <taxon>Rhabditina</taxon>
        <taxon>Rhabditomorpha</taxon>
        <taxon>Strongyloidea</taxon>
        <taxon>Trichostrongylidae</taxon>
        <taxon>Trichostrongylus</taxon>
    </lineage>
</organism>
<dbReference type="EMBL" id="WIXE01024355">
    <property type="protein sequence ID" value="KAK5965677.1"/>
    <property type="molecule type" value="Genomic_DNA"/>
</dbReference>
<comment type="caution">
    <text evidence="2">The sequence shown here is derived from an EMBL/GenBank/DDBJ whole genome shotgun (WGS) entry which is preliminary data.</text>
</comment>
<protein>
    <recommendedName>
        <fullName evidence="4">SCP domain-containing protein</fullName>
    </recommendedName>
</protein>
<accession>A0AAN8ETG3</accession>
<evidence type="ECO:0000313" key="3">
    <source>
        <dbReference type="Proteomes" id="UP001331761"/>
    </source>
</evidence>
<keyword evidence="3" id="KW-1185">Reference proteome</keyword>
<reference evidence="2 3" key="1">
    <citation type="submission" date="2019-10" db="EMBL/GenBank/DDBJ databases">
        <title>Assembly and Annotation for the nematode Trichostrongylus colubriformis.</title>
        <authorList>
            <person name="Martin J."/>
        </authorList>
    </citation>
    <scope>NUCLEOTIDE SEQUENCE [LARGE SCALE GENOMIC DNA]</scope>
    <source>
        <strain evidence="2">G859</strain>
        <tissue evidence="2">Whole worm</tissue>
    </source>
</reference>
<dbReference type="AlphaFoldDB" id="A0AAN8ETG3"/>